<dbReference type="Pfam" id="PF18150">
    <property type="entry name" value="DUF5600"/>
    <property type="match status" value="1"/>
</dbReference>
<dbReference type="CDD" id="cd09913">
    <property type="entry name" value="EHD"/>
    <property type="match status" value="1"/>
</dbReference>
<dbReference type="AlphaFoldDB" id="A0A1Q9DC55"/>
<organism evidence="4 5">
    <name type="scientific">Symbiodinium microadriaticum</name>
    <name type="common">Dinoflagellate</name>
    <name type="synonym">Zooxanthella microadriatica</name>
    <dbReference type="NCBI Taxonomy" id="2951"/>
    <lineage>
        <taxon>Eukaryota</taxon>
        <taxon>Sar</taxon>
        <taxon>Alveolata</taxon>
        <taxon>Dinophyceae</taxon>
        <taxon>Suessiales</taxon>
        <taxon>Symbiodiniaceae</taxon>
        <taxon>Symbiodinium</taxon>
    </lineage>
</organism>
<dbReference type="PRINTS" id="PR00195">
    <property type="entry name" value="DYNAMIN"/>
</dbReference>
<comment type="caution">
    <text evidence="4">The sequence shown here is derived from an EMBL/GenBank/DDBJ whole genome shotgun (WGS) entry which is preliminary data.</text>
</comment>
<dbReference type="InterPro" id="IPR051943">
    <property type="entry name" value="TRAFAC_Dynamin-like_GTPase"/>
</dbReference>
<dbReference type="Proteomes" id="UP000186817">
    <property type="component" value="Unassembled WGS sequence"/>
</dbReference>
<dbReference type="PROSITE" id="PS51718">
    <property type="entry name" value="G_DYNAMIN_2"/>
    <property type="match status" value="1"/>
</dbReference>
<evidence type="ECO:0000313" key="4">
    <source>
        <dbReference type="EMBL" id="OLP92823.1"/>
    </source>
</evidence>
<evidence type="ECO:0000256" key="1">
    <source>
        <dbReference type="ARBA" id="ARBA00004481"/>
    </source>
</evidence>
<dbReference type="Pfam" id="PF00350">
    <property type="entry name" value="Dynamin_N"/>
    <property type="match status" value="1"/>
</dbReference>
<dbReference type="PANTHER" id="PTHR43681:SF1">
    <property type="entry name" value="SARCALUMENIN"/>
    <property type="match status" value="1"/>
</dbReference>
<dbReference type="InterPro" id="IPR045063">
    <property type="entry name" value="Dynamin_N"/>
</dbReference>
<dbReference type="InterPro" id="IPR029052">
    <property type="entry name" value="Metallo-depent_PP-like"/>
</dbReference>
<dbReference type="SUPFAM" id="SSF56300">
    <property type="entry name" value="Metallo-dependent phosphatases"/>
    <property type="match status" value="1"/>
</dbReference>
<protein>
    <submittedName>
        <fullName evidence="4">EH domain-containing protein 4</fullName>
    </submittedName>
</protein>
<evidence type="ECO:0000256" key="2">
    <source>
        <dbReference type="SAM" id="MobiDB-lite"/>
    </source>
</evidence>
<gene>
    <name evidence="4" type="primary">EHD4</name>
    <name evidence="4" type="ORF">AK812_SmicGene25324</name>
</gene>
<keyword evidence="5" id="KW-1185">Reference proteome</keyword>
<dbReference type="PANTHER" id="PTHR43681">
    <property type="entry name" value="TRANSMEMBRANE GTPASE FZO"/>
    <property type="match status" value="1"/>
</dbReference>
<dbReference type="SUPFAM" id="SSF52540">
    <property type="entry name" value="P-loop containing nucleoside triphosphate hydrolases"/>
    <property type="match status" value="1"/>
</dbReference>
<evidence type="ECO:0000259" key="3">
    <source>
        <dbReference type="PROSITE" id="PS51718"/>
    </source>
</evidence>
<dbReference type="Gene3D" id="3.40.50.300">
    <property type="entry name" value="P-loop containing nucleotide triphosphate hydrolases"/>
    <property type="match status" value="1"/>
</dbReference>
<dbReference type="Pfam" id="PF00149">
    <property type="entry name" value="Metallophos"/>
    <property type="match status" value="1"/>
</dbReference>
<feature type="domain" description="Dynamin-type G" evidence="3">
    <location>
        <begin position="44"/>
        <end position="281"/>
    </location>
</feature>
<reference evidence="4 5" key="1">
    <citation type="submission" date="2016-02" db="EMBL/GenBank/DDBJ databases">
        <title>Genome analysis of coral dinoflagellate symbionts highlights evolutionary adaptations to a symbiotic lifestyle.</title>
        <authorList>
            <person name="Aranda M."/>
            <person name="Li Y."/>
            <person name="Liew Y.J."/>
            <person name="Baumgarten S."/>
            <person name="Simakov O."/>
            <person name="Wilson M."/>
            <person name="Piel J."/>
            <person name="Ashoor H."/>
            <person name="Bougouffa S."/>
            <person name="Bajic V.B."/>
            <person name="Ryu T."/>
            <person name="Ravasi T."/>
            <person name="Bayer T."/>
            <person name="Micklem G."/>
            <person name="Kim H."/>
            <person name="Bhak J."/>
            <person name="Lajeunesse T.C."/>
            <person name="Voolstra C.R."/>
        </authorList>
    </citation>
    <scope>NUCLEOTIDE SEQUENCE [LARGE SCALE GENOMIC DNA]</scope>
    <source>
        <strain evidence="4 5">CCMP2467</strain>
    </source>
</reference>
<evidence type="ECO:0000313" key="5">
    <source>
        <dbReference type="Proteomes" id="UP000186817"/>
    </source>
</evidence>
<dbReference type="GO" id="GO:0005525">
    <property type="term" value="F:GTP binding"/>
    <property type="evidence" value="ECO:0007669"/>
    <property type="project" value="InterPro"/>
</dbReference>
<dbReference type="InterPro" id="IPR040990">
    <property type="entry name" value="DUF5600"/>
</dbReference>
<dbReference type="OrthoDB" id="1716625at2759"/>
<feature type="region of interest" description="Disordered" evidence="2">
    <location>
        <begin position="474"/>
        <end position="503"/>
    </location>
</feature>
<dbReference type="InterPro" id="IPR004843">
    <property type="entry name" value="Calcineurin-like_PHP"/>
</dbReference>
<name>A0A1Q9DC55_SYMMI</name>
<dbReference type="Gene3D" id="3.60.21.10">
    <property type="match status" value="1"/>
</dbReference>
<dbReference type="EMBL" id="LSRX01000605">
    <property type="protein sequence ID" value="OLP92823.1"/>
    <property type="molecule type" value="Genomic_DNA"/>
</dbReference>
<sequence>MTDDTSRTVVQKLKSLYMDLLRPIEVDSFFLHFNSESTLTVSELEARPQVLLIGQYSTGKTSLIKWVTGIESPFFDIRPQPSTDKFMAVVHGDEEKVINGDAATCLPDLPYSGLSRFGSSFLGKFQVLVESADILKQITFIDTPGVLSGDKQRISRGYDFMKVCRWLAARSDLILLLFDAHKLDISDEFKEVIESIRSDGDKCRCVLNKADEIDGENLVKVYGALMWNLGKILQTPEVARMYVGSFWDEEYKCKDLERLLNQDRKDLLQELRDLPRNVCVRRVNEIVARARAVKVHLALCCALRARLPAFGFCGRRHRHQLWLSEHLPEVYAEVMKDYEFAPGDMPHVEYFGQRLRAFKDFRAFQRSCKAQQEMLDRLIATEIPRLMAMVGGISASELGQKVNGKSSAFTWNSSATRPSSGDSGCSGCLCLCLLLFLSLALFPLAAVLFVGQAEALAALDQLVDLAANFSGNWTSPEKNSDSKVARSEPSSYAQGPACTPPAPSHRLPKYALPVQSIDRNTFGVAFDSSRATACICWNLLQPLAWLLLRLMGWKTCSFPGPSAAVRLTTELWAQALMFDFDDLERVLSEDEGSHASDAEGLAQPRPRQPVQEHGHVRIWAISDLHTDDPKNKEWLAHIDTKDTANDVIIVAGDISHKWEIIRATLSFFKEHYGRVFYVPGNHECDTCRPVSPCCVCVFVI</sequence>
<dbReference type="CDD" id="cd00838">
    <property type="entry name" value="MPP_superfamily"/>
    <property type="match status" value="1"/>
</dbReference>
<dbReference type="InterPro" id="IPR027417">
    <property type="entry name" value="P-loop_NTPase"/>
</dbReference>
<dbReference type="GO" id="GO:0016787">
    <property type="term" value="F:hydrolase activity"/>
    <property type="evidence" value="ECO:0007669"/>
    <property type="project" value="InterPro"/>
</dbReference>
<dbReference type="Gene3D" id="1.10.268.20">
    <property type="match status" value="1"/>
</dbReference>
<proteinExistence type="predicted"/>
<accession>A0A1Q9DC55</accession>
<dbReference type="InterPro" id="IPR030381">
    <property type="entry name" value="G_DYNAMIN_dom"/>
</dbReference>
<comment type="subcellular location">
    <subcellularLocation>
        <location evidence="1">Endosome membrane</location>
        <topology evidence="1">Peripheral membrane protein</topology>
    </subcellularLocation>
</comment>
<dbReference type="GO" id="GO:0010008">
    <property type="term" value="C:endosome membrane"/>
    <property type="evidence" value="ECO:0007669"/>
    <property type="project" value="UniProtKB-SubCell"/>
</dbReference>
<dbReference type="InterPro" id="IPR022812">
    <property type="entry name" value="Dynamin"/>
</dbReference>